<evidence type="ECO:0000313" key="1">
    <source>
        <dbReference type="EMBL" id="MDQ0439073.1"/>
    </source>
</evidence>
<reference evidence="1 2" key="1">
    <citation type="submission" date="2023-07" db="EMBL/GenBank/DDBJ databases">
        <title>Genomic Encyclopedia of Type Strains, Phase IV (KMG-IV): sequencing the most valuable type-strain genomes for metagenomic binning, comparative biology and taxonomic classification.</title>
        <authorList>
            <person name="Goeker M."/>
        </authorList>
    </citation>
    <scope>NUCLEOTIDE SEQUENCE [LARGE SCALE GENOMIC DNA]</scope>
    <source>
        <strain evidence="1 2">B6-8</strain>
    </source>
</reference>
<sequence>MQEQGLVEGETEISFTFVEPDREITVLTVKEDKEQGLRLLLRSPDTLSALDDYADGPDLSAFAGQRIKESRYSIHASDESVNGINLIKRTLRLFGGVEPITSVHLTKAIKTANQFAPIYTRRVGELGEAHKYKPGKGRLIRLGAYDPNKFTAFFMVVISSPERSLNNLRPRTTSVFEYNFTRFKITVVVTYLPIPTLKKGHLFHLVTINPDLAVNEEEKAAALAAIDGFDDLEVMDLFAHMARAAEDILIDDVARGGGPPRDSSFWQAVLRTGLYKEADQSEYLSRLAQVMGYDPPS</sequence>
<evidence type="ECO:0000313" key="2">
    <source>
        <dbReference type="Proteomes" id="UP001241603"/>
    </source>
</evidence>
<dbReference type="Proteomes" id="UP001241603">
    <property type="component" value="Unassembled WGS sequence"/>
</dbReference>
<dbReference type="EMBL" id="JAUSVO010000005">
    <property type="protein sequence ID" value="MDQ0439073.1"/>
    <property type="molecule type" value="Genomic_DNA"/>
</dbReference>
<proteinExistence type="predicted"/>
<keyword evidence="2" id="KW-1185">Reference proteome</keyword>
<dbReference type="RefSeq" id="WP_266349977.1">
    <property type="nucleotide sequence ID" value="NZ_JAPKNG010000005.1"/>
</dbReference>
<accession>A0ABU0H9S7</accession>
<protein>
    <submittedName>
        <fullName evidence="1">Uncharacterized protein</fullName>
    </submittedName>
</protein>
<organism evidence="1 2">
    <name type="scientific">Kaistia dalseonensis</name>
    <dbReference type="NCBI Taxonomy" id="410840"/>
    <lineage>
        <taxon>Bacteria</taxon>
        <taxon>Pseudomonadati</taxon>
        <taxon>Pseudomonadota</taxon>
        <taxon>Alphaproteobacteria</taxon>
        <taxon>Hyphomicrobiales</taxon>
        <taxon>Kaistiaceae</taxon>
        <taxon>Kaistia</taxon>
    </lineage>
</organism>
<name>A0ABU0H9S7_9HYPH</name>
<comment type="caution">
    <text evidence="1">The sequence shown here is derived from an EMBL/GenBank/DDBJ whole genome shotgun (WGS) entry which is preliminary data.</text>
</comment>
<gene>
    <name evidence="1" type="ORF">QO014_003474</name>
</gene>